<name>A0A9Y6M801_9CICH</name>
<sequence length="419" mass="47021">MNGNSEQFIIAIDFGTAYSGYAFSFAPKGAEVDPFLKTWGKELGLDTPKSPTCILFNEDEEFLGFGYEAKTVYIKMRSEETKKHYFFENFKMRLYDKELSRDMTIEAANGKTMKALKVFTEVLRYLKDNAQKTIARNTEGRKFIPSDFTWVLTVPAIWDPSAKQFMREAAAQAGIITEGTQHHLIIALEPEAASVWCKKLPADGFITKNHDGGSLSQGTQFMVVDCEGGTIDVTVHKVLDGGALNELHKASGNNLGGQTVDRKFKEFLREIFSHGVWDEYERNFPKVAPGVGVSPPSTPLSWTWATCCWYDVANWPATHLPASPRLDNSPGLPPHLSPPPETNCCYNTPPLQHPSCQPNTLTTNNNHTTGPYIALKMARRYYNPPCRFLGLNVRNVNIGILKRVTIVRRMQMNSRVLSR</sequence>
<dbReference type="InterPro" id="IPR043129">
    <property type="entry name" value="ATPase_NBD"/>
</dbReference>
<gene>
    <name evidence="5" type="primary">LOC102195100</name>
</gene>
<dbReference type="Gene3D" id="3.30.420.40">
    <property type="match status" value="1"/>
</dbReference>
<evidence type="ECO:0000256" key="1">
    <source>
        <dbReference type="ARBA" id="ARBA00007381"/>
    </source>
</evidence>
<dbReference type="SUPFAM" id="SSF53067">
    <property type="entry name" value="Actin-like ATPase domain"/>
    <property type="match status" value="2"/>
</dbReference>
<dbReference type="GeneID" id="102195100"/>
<keyword evidence="2" id="KW-0547">Nucleotide-binding</keyword>
<dbReference type="PANTHER" id="PTHR14187">
    <property type="entry name" value="ALPHA KINASE/ELONGATION FACTOR 2 KINASE"/>
    <property type="match status" value="1"/>
</dbReference>
<dbReference type="AlphaFoldDB" id="A0A9Y6M801"/>
<evidence type="ECO:0000256" key="2">
    <source>
        <dbReference type="ARBA" id="ARBA00022741"/>
    </source>
</evidence>
<dbReference type="RefSeq" id="XP_013763407.1">
    <property type="nucleotide sequence ID" value="XM_013907953.1"/>
</dbReference>
<protein>
    <submittedName>
        <fullName evidence="5">Heat shock 70 kDa protein 12A-like</fullName>
    </submittedName>
</protein>
<evidence type="ECO:0000313" key="4">
    <source>
        <dbReference type="Proteomes" id="UP000695023"/>
    </source>
</evidence>
<dbReference type="CDD" id="cd10229">
    <property type="entry name" value="ASKHA_NBD_HSP70_HSPA12"/>
    <property type="match status" value="1"/>
</dbReference>
<dbReference type="InterPro" id="IPR013126">
    <property type="entry name" value="Hsp_70_fam"/>
</dbReference>
<keyword evidence="3" id="KW-0067">ATP-binding</keyword>
<dbReference type="Proteomes" id="UP000695023">
    <property type="component" value="Unplaced"/>
</dbReference>
<keyword evidence="4" id="KW-1185">Reference proteome</keyword>
<comment type="similarity">
    <text evidence="1">Belongs to the heat shock protein 70 family.</text>
</comment>
<accession>A0A9Y6M801</accession>
<organism evidence="4 5">
    <name type="scientific">Pundamilia nyererei</name>
    <dbReference type="NCBI Taxonomy" id="303518"/>
    <lineage>
        <taxon>Eukaryota</taxon>
        <taxon>Metazoa</taxon>
        <taxon>Chordata</taxon>
        <taxon>Craniata</taxon>
        <taxon>Vertebrata</taxon>
        <taxon>Euteleostomi</taxon>
        <taxon>Actinopterygii</taxon>
        <taxon>Neopterygii</taxon>
        <taxon>Teleostei</taxon>
        <taxon>Neoteleostei</taxon>
        <taxon>Acanthomorphata</taxon>
        <taxon>Ovalentaria</taxon>
        <taxon>Cichlomorphae</taxon>
        <taxon>Cichliformes</taxon>
        <taxon>Cichlidae</taxon>
        <taxon>African cichlids</taxon>
        <taxon>Pseudocrenilabrinae</taxon>
        <taxon>Haplochromini</taxon>
        <taxon>Pundamilia</taxon>
    </lineage>
</organism>
<dbReference type="PANTHER" id="PTHR14187:SF5">
    <property type="entry name" value="HEAT SHOCK 70 KDA PROTEIN 12A"/>
    <property type="match status" value="1"/>
</dbReference>
<dbReference type="Pfam" id="PF00012">
    <property type="entry name" value="HSP70"/>
    <property type="match status" value="1"/>
</dbReference>
<evidence type="ECO:0000256" key="3">
    <source>
        <dbReference type="ARBA" id="ARBA00022840"/>
    </source>
</evidence>
<reference evidence="5" key="1">
    <citation type="submission" date="2025-08" db="UniProtKB">
        <authorList>
            <consortium name="RefSeq"/>
        </authorList>
    </citation>
    <scope>IDENTIFICATION</scope>
</reference>
<dbReference type="GO" id="GO:0005524">
    <property type="term" value="F:ATP binding"/>
    <property type="evidence" value="ECO:0007669"/>
    <property type="project" value="UniProtKB-KW"/>
</dbReference>
<dbReference type="GO" id="GO:0140662">
    <property type="term" value="F:ATP-dependent protein folding chaperone"/>
    <property type="evidence" value="ECO:0007669"/>
    <property type="project" value="InterPro"/>
</dbReference>
<proteinExistence type="inferred from homology"/>
<evidence type="ECO:0000313" key="5">
    <source>
        <dbReference type="RefSeq" id="XP_013763407.1"/>
    </source>
</evidence>